<dbReference type="GO" id="GO:0006338">
    <property type="term" value="P:chromatin remodeling"/>
    <property type="evidence" value="ECO:0007669"/>
    <property type="project" value="InterPro"/>
</dbReference>
<evidence type="ECO:0000259" key="8">
    <source>
        <dbReference type="PROSITE" id="PS50172"/>
    </source>
</evidence>
<evidence type="ECO:0000259" key="9">
    <source>
        <dbReference type="PROSITE" id="PS51154"/>
    </source>
</evidence>
<keyword evidence="3" id="KW-0547">Nucleotide-binding</keyword>
<dbReference type="InterPro" id="IPR043472">
    <property type="entry name" value="Macro_dom-like"/>
</dbReference>
<organism evidence="12 13">
    <name type="scientific">Tachysurus vachellii</name>
    <name type="common">Darkbarbel catfish</name>
    <name type="synonym">Pelteobagrus vachellii</name>
    <dbReference type="NCBI Taxonomy" id="175792"/>
    <lineage>
        <taxon>Eukaryota</taxon>
        <taxon>Metazoa</taxon>
        <taxon>Chordata</taxon>
        <taxon>Craniata</taxon>
        <taxon>Vertebrata</taxon>
        <taxon>Euteleostomi</taxon>
        <taxon>Actinopterygii</taxon>
        <taxon>Neopterygii</taxon>
        <taxon>Teleostei</taxon>
        <taxon>Ostariophysi</taxon>
        <taxon>Siluriformes</taxon>
        <taxon>Bagridae</taxon>
        <taxon>Tachysurus</taxon>
    </lineage>
</organism>
<feature type="compositionally biased region" description="Acidic residues" evidence="7">
    <location>
        <begin position="659"/>
        <end position="675"/>
    </location>
</feature>
<dbReference type="GO" id="GO:0005524">
    <property type="term" value="F:ATP binding"/>
    <property type="evidence" value="ECO:0007669"/>
    <property type="project" value="UniProtKB-KW"/>
</dbReference>
<feature type="region of interest" description="Disordered" evidence="7">
    <location>
        <begin position="606"/>
        <end position="640"/>
    </location>
</feature>
<dbReference type="InterPro" id="IPR000330">
    <property type="entry name" value="SNF2_N"/>
</dbReference>
<feature type="compositionally biased region" description="Basic and acidic residues" evidence="7">
    <location>
        <begin position="606"/>
        <end position="636"/>
    </location>
</feature>
<keyword evidence="4" id="KW-0378">Hydrolase</keyword>
<feature type="compositionally biased region" description="Low complexity" evidence="7">
    <location>
        <begin position="850"/>
        <end position="872"/>
    </location>
</feature>
<keyword evidence="6" id="KW-0539">Nucleus</keyword>
<sequence>MSRFLKAVRKYRINPEESELSESDLQTWGLTGVVLRPYQLLGVQWMEQCMKSLTGCILGDEMGLGKTCQAISLMVYARGYLRMKGPFLVLCPLVAIDNWKNELKRFFPRMSVVLYSGDIDERIKKQSNMEKEAFHILLTNFEICLNDAAVLKRWKWKIMMVDEAQRLKNEFSKLHQKLTEFTVDFRLLITGTPIQNRLEELYSLLSFIQPNDFPPDSVKDFCTTYDNVDTNQTKAEELHGVLQPFLLCRFKDEVERDLPKKLEVVVYHGMSSLQKKYYKAIRNKDRSVFGQHQGKSNQLTNIQIQLRKCVCHPYLFNGVEREPFEIGEHLVEASVKLSLLDSMLSQLHEEGHKVLLFSQMIRMLDILQDYLTYRGYTYERLDGSARAEERSLAIKNFRDEDTFIFLVSTRAGGVSLNLMEADTVIFYDSDYNPQNDLQAESRAHRIGQTRPVKVFRLLGMGTVEEDIYSHANTKLKLYKAVIKSGLFPLSRDSQDAAESSEIKKLGVHKRPPTDKSSVPRVNVQQILGQSGDKQWLIDEENLRLAEDLEIKTHMYIFEGTDYSISPTEDDDGNSGDEGPSQHTVKGSVSEELLLKSRLRSLVTESELEKRRQMKEENAAKKAKAQKEKQQQREEQKHKKKMDLWASCGYKSLSLPSADSEGEDEDENDYDEEEDNSNVTLADSDIQFVSGDVTHPQAESEDAIIVHCVDDSGKWGNGGLFTALLRRSVEVKNQYEMAGRMFDLDIGNVLLIPIDNKQSRASGKDFVTLIVAQRRYKSNKLSGISLAALEEGLKKIYRTAKANNASVHLPRIGETTKDFNWYGTERLIRKHLASRGIPTFIYYYKRPAFQSTTRTPSPDTETTSTSSPTTSPPEASGMTQWCGLPNFMRGVSVFFYNIGATERKQLTRHLIAYPFSSVFFLYKEDLMSSQVTHIVAEAESPAHTQELQDMCQQYPHAILVQKKWLRSCFVNQRKLSSSKYILKLE</sequence>
<dbReference type="PROSITE" id="PS51192">
    <property type="entry name" value="HELICASE_ATP_BIND_1"/>
    <property type="match status" value="1"/>
</dbReference>
<feature type="domain" description="Helicase C-terminal" evidence="11">
    <location>
        <begin position="339"/>
        <end position="486"/>
    </location>
</feature>
<evidence type="ECO:0000256" key="2">
    <source>
        <dbReference type="ARBA" id="ARBA00007025"/>
    </source>
</evidence>
<protein>
    <recommendedName>
        <fullName evidence="14">Chromodomain-helicase-DNA-binding protein 1-like</fullName>
    </recommendedName>
</protein>
<dbReference type="InterPro" id="IPR049730">
    <property type="entry name" value="SNF2/RAD54-like_C"/>
</dbReference>
<name>A0AA88NH72_TACVA</name>
<accession>A0AA88NH72</accession>
<dbReference type="Gene3D" id="3.40.50.300">
    <property type="entry name" value="P-loop containing nucleotide triphosphate hydrolases"/>
    <property type="match status" value="1"/>
</dbReference>
<dbReference type="Gene3D" id="3.40.220.10">
    <property type="entry name" value="Leucine Aminopeptidase, subunit E, domain 1"/>
    <property type="match status" value="1"/>
</dbReference>
<dbReference type="InterPro" id="IPR031053">
    <property type="entry name" value="ALC1"/>
</dbReference>
<evidence type="ECO:0000256" key="6">
    <source>
        <dbReference type="ARBA" id="ARBA00023242"/>
    </source>
</evidence>
<dbReference type="InterPro" id="IPR038718">
    <property type="entry name" value="SNF2-like_sf"/>
</dbReference>
<dbReference type="InterPro" id="IPR027417">
    <property type="entry name" value="P-loop_NTPase"/>
</dbReference>
<comment type="similarity">
    <text evidence="2">Belongs to the SNF2/RAD54 helicase family.</text>
</comment>
<dbReference type="SUPFAM" id="SSF52113">
    <property type="entry name" value="BRCT domain"/>
    <property type="match status" value="1"/>
</dbReference>
<evidence type="ECO:0000256" key="1">
    <source>
        <dbReference type="ARBA" id="ARBA00004123"/>
    </source>
</evidence>
<dbReference type="Gene3D" id="3.40.50.10810">
    <property type="entry name" value="Tandem AAA-ATPase domain"/>
    <property type="match status" value="1"/>
</dbReference>
<dbReference type="AlphaFoldDB" id="A0AA88NH72"/>
<comment type="caution">
    <text evidence="12">The sequence shown here is derived from an EMBL/GenBank/DDBJ whole genome shotgun (WGS) entry which is preliminary data.</text>
</comment>
<feature type="domain" description="BRCT" evidence="8">
    <location>
        <begin position="882"/>
        <end position="981"/>
    </location>
</feature>
<evidence type="ECO:0000256" key="3">
    <source>
        <dbReference type="ARBA" id="ARBA00022741"/>
    </source>
</evidence>
<feature type="region of interest" description="Disordered" evidence="7">
    <location>
        <begin position="652"/>
        <end position="677"/>
    </location>
</feature>
<dbReference type="SMART" id="SM00487">
    <property type="entry name" value="DEXDc"/>
    <property type="match status" value="1"/>
</dbReference>
<evidence type="ECO:0000313" key="13">
    <source>
        <dbReference type="Proteomes" id="UP001187315"/>
    </source>
</evidence>
<dbReference type="GO" id="GO:0016787">
    <property type="term" value="F:hydrolase activity"/>
    <property type="evidence" value="ECO:0007669"/>
    <property type="project" value="UniProtKB-KW"/>
</dbReference>
<evidence type="ECO:0000259" key="11">
    <source>
        <dbReference type="PROSITE" id="PS51194"/>
    </source>
</evidence>
<proteinExistence type="inferred from homology"/>
<dbReference type="InterPro" id="IPR002589">
    <property type="entry name" value="Macro_dom"/>
</dbReference>
<feature type="region of interest" description="Disordered" evidence="7">
    <location>
        <begin position="500"/>
        <end position="521"/>
    </location>
</feature>
<dbReference type="InterPro" id="IPR036420">
    <property type="entry name" value="BRCT_dom_sf"/>
</dbReference>
<gene>
    <name evidence="12" type="ORF">Q7C36_006193</name>
</gene>
<dbReference type="SMART" id="SM00490">
    <property type="entry name" value="HELICc"/>
    <property type="match status" value="1"/>
</dbReference>
<reference evidence="12" key="1">
    <citation type="submission" date="2023-08" db="EMBL/GenBank/DDBJ databases">
        <title>Pelteobagrus vachellii genome.</title>
        <authorList>
            <person name="Liu H."/>
        </authorList>
    </citation>
    <scope>NUCLEOTIDE SEQUENCE</scope>
    <source>
        <strain evidence="12">PRFRI_2022a</strain>
        <tissue evidence="12">Muscle</tissue>
    </source>
</reference>
<feature type="domain" description="Helicase ATP-binding" evidence="10">
    <location>
        <begin position="47"/>
        <end position="211"/>
    </location>
</feature>
<dbReference type="Pfam" id="PF00176">
    <property type="entry name" value="SNF2-rel_dom"/>
    <property type="match status" value="1"/>
</dbReference>
<dbReference type="CDD" id="cd18793">
    <property type="entry name" value="SF2_C_SNF"/>
    <property type="match status" value="1"/>
</dbReference>
<dbReference type="Pfam" id="PF00271">
    <property type="entry name" value="Helicase_C"/>
    <property type="match status" value="1"/>
</dbReference>
<dbReference type="CDD" id="cd03331">
    <property type="entry name" value="Macro_Poa1p-like_SNF2"/>
    <property type="match status" value="1"/>
</dbReference>
<dbReference type="Gene3D" id="3.40.50.10190">
    <property type="entry name" value="BRCT domain"/>
    <property type="match status" value="1"/>
</dbReference>
<keyword evidence="5" id="KW-0067">ATP-binding</keyword>
<dbReference type="GO" id="GO:0006281">
    <property type="term" value="P:DNA repair"/>
    <property type="evidence" value="ECO:0007669"/>
    <property type="project" value="InterPro"/>
</dbReference>
<feature type="region of interest" description="Disordered" evidence="7">
    <location>
        <begin position="850"/>
        <end position="875"/>
    </location>
</feature>
<feature type="domain" description="Macro" evidence="9">
    <location>
        <begin position="672"/>
        <end position="847"/>
    </location>
</feature>
<dbReference type="GO" id="GO:0005634">
    <property type="term" value="C:nucleus"/>
    <property type="evidence" value="ECO:0007669"/>
    <property type="project" value="UniProtKB-SubCell"/>
</dbReference>
<comment type="subcellular location">
    <subcellularLocation>
        <location evidence="1">Nucleus</location>
    </subcellularLocation>
</comment>
<evidence type="ECO:0000256" key="7">
    <source>
        <dbReference type="SAM" id="MobiDB-lite"/>
    </source>
</evidence>
<evidence type="ECO:0000256" key="5">
    <source>
        <dbReference type="ARBA" id="ARBA00022840"/>
    </source>
</evidence>
<evidence type="ECO:0000259" key="10">
    <source>
        <dbReference type="PROSITE" id="PS51192"/>
    </source>
</evidence>
<evidence type="ECO:0000313" key="12">
    <source>
        <dbReference type="EMBL" id="KAK2858274.1"/>
    </source>
</evidence>
<evidence type="ECO:0008006" key="14">
    <source>
        <dbReference type="Google" id="ProtNLM"/>
    </source>
</evidence>
<dbReference type="Proteomes" id="UP001187315">
    <property type="component" value="Unassembled WGS sequence"/>
</dbReference>
<evidence type="ECO:0000256" key="4">
    <source>
        <dbReference type="ARBA" id="ARBA00022801"/>
    </source>
</evidence>
<dbReference type="InterPro" id="IPR014001">
    <property type="entry name" value="Helicase_ATP-bd"/>
</dbReference>
<feature type="region of interest" description="Disordered" evidence="7">
    <location>
        <begin position="561"/>
        <end position="589"/>
    </location>
</feature>
<dbReference type="SUPFAM" id="SSF52949">
    <property type="entry name" value="Macro domain-like"/>
    <property type="match status" value="1"/>
</dbReference>
<dbReference type="PROSITE" id="PS51194">
    <property type="entry name" value="HELICASE_CTER"/>
    <property type="match status" value="1"/>
</dbReference>
<dbReference type="PROSITE" id="PS51154">
    <property type="entry name" value="MACRO"/>
    <property type="match status" value="1"/>
</dbReference>
<keyword evidence="13" id="KW-1185">Reference proteome</keyword>
<dbReference type="EMBL" id="JAVHJS010000005">
    <property type="protein sequence ID" value="KAK2858274.1"/>
    <property type="molecule type" value="Genomic_DNA"/>
</dbReference>
<dbReference type="PROSITE" id="PS50172">
    <property type="entry name" value="BRCT"/>
    <property type="match status" value="1"/>
</dbReference>
<dbReference type="GO" id="GO:0003678">
    <property type="term" value="F:DNA helicase activity"/>
    <property type="evidence" value="ECO:0007669"/>
    <property type="project" value="InterPro"/>
</dbReference>
<dbReference type="InterPro" id="IPR001650">
    <property type="entry name" value="Helicase_C-like"/>
</dbReference>
<dbReference type="InterPro" id="IPR001357">
    <property type="entry name" value="BRCT_dom"/>
</dbReference>
<dbReference type="PANTHER" id="PTHR47157:SF1">
    <property type="entry name" value="CHROMODOMAIN-HELICASE-DNA-BINDING PROTEIN 1-LIKE"/>
    <property type="match status" value="1"/>
</dbReference>
<dbReference type="SUPFAM" id="SSF52540">
    <property type="entry name" value="P-loop containing nucleoside triphosphate hydrolases"/>
    <property type="match status" value="2"/>
</dbReference>
<dbReference type="PANTHER" id="PTHR47157">
    <property type="entry name" value="CHROMODOMAIN-HELICASE-DNA-BINDING PROTEIN 1-LIKE"/>
    <property type="match status" value="1"/>
</dbReference>